<sequence>MGSIENYVTLLQRISLEAYEEYLSLRGANDFNIEDLLENKCPHCEPTNESKQRPPTHDVSACLHLFLLGAKIISEDHTNIVDNIKGPQLVFSDVLEAMINALTPKGKEQIISCLKRISLEGYEEYLNIKGANAFNIEGLLEDKSQHCDSTDDFRHDVSVPSHLFLHGTKTSANELVFSYILGAIINALTPKRKKKIISCLKSLVSPEEYLYRKGPRTPKTEGHLEDNQHCDSTKGSCQKPTTNAAFASSTSKKSKYSYNGFEDICEHFYPSRLIQDVLPEGLLLAQSIYCAKTALAFYNNEHGTKYKLVEPLSSGRLVECGMRFHCNFTAAKLKRDGSRTAQPKLFFANFESFNKKIRNIWCCIIDPAKAYFMCCEDCPPDLAHSEHGYHNMMYSLAVKYARPKVFEARKNGFYAEMALDIFNKKHGTMYKLVKPLKSNIVPISFGVYKFHCNFKAKLEDPTGSSVDASPKLFFGAIVKSILFSKGEGDCYILDATEGLDDHCSICRQGILHPADYTTPTPATPRGCM</sequence>
<feature type="domain" description="DUF3615" evidence="2">
    <location>
        <begin position="291"/>
        <end position="381"/>
    </location>
</feature>
<dbReference type="Pfam" id="PF12274">
    <property type="entry name" value="DUF3615"/>
    <property type="match status" value="2"/>
</dbReference>
<evidence type="ECO:0000256" key="1">
    <source>
        <dbReference type="SAM" id="MobiDB-lite"/>
    </source>
</evidence>
<dbReference type="GeneID" id="110790502"/>
<dbReference type="RefSeq" id="XP_021850983.2">
    <property type="nucleotide sequence ID" value="XM_021995291.2"/>
</dbReference>
<evidence type="ECO:0000313" key="3">
    <source>
        <dbReference type="Proteomes" id="UP000813463"/>
    </source>
</evidence>
<reference evidence="4" key="2">
    <citation type="submission" date="2025-08" db="UniProtKB">
        <authorList>
            <consortium name="RefSeq"/>
        </authorList>
    </citation>
    <scope>IDENTIFICATION</scope>
    <source>
        <tissue evidence="4">Leaf</tissue>
    </source>
</reference>
<dbReference type="PANTHER" id="PTHR34710:SF20">
    <property type="entry name" value="OS10G0550200 PROTEIN"/>
    <property type="match status" value="1"/>
</dbReference>
<evidence type="ECO:0000259" key="2">
    <source>
        <dbReference type="Pfam" id="PF12274"/>
    </source>
</evidence>
<organism evidence="3 4">
    <name type="scientific">Spinacia oleracea</name>
    <name type="common">Spinach</name>
    <dbReference type="NCBI Taxonomy" id="3562"/>
    <lineage>
        <taxon>Eukaryota</taxon>
        <taxon>Viridiplantae</taxon>
        <taxon>Streptophyta</taxon>
        <taxon>Embryophyta</taxon>
        <taxon>Tracheophyta</taxon>
        <taxon>Spermatophyta</taxon>
        <taxon>Magnoliopsida</taxon>
        <taxon>eudicotyledons</taxon>
        <taxon>Gunneridae</taxon>
        <taxon>Pentapetalae</taxon>
        <taxon>Caryophyllales</taxon>
        <taxon>Chenopodiaceae</taxon>
        <taxon>Chenopodioideae</taxon>
        <taxon>Anserineae</taxon>
        <taxon>Spinacia</taxon>
    </lineage>
</organism>
<protein>
    <recommendedName>
        <fullName evidence="2">DUF3615 domain-containing protein</fullName>
    </recommendedName>
</protein>
<dbReference type="KEGG" id="soe:110790502"/>
<dbReference type="PANTHER" id="PTHR34710">
    <property type="entry name" value="OS03G0834100 PROTEIN"/>
    <property type="match status" value="1"/>
</dbReference>
<gene>
    <name evidence="4" type="primary">LOC110790502</name>
</gene>
<dbReference type="AlphaFoldDB" id="A0A9R0IL81"/>
<dbReference type="Proteomes" id="UP000813463">
    <property type="component" value="Chromosome 5"/>
</dbReference>
<proteinExistence type="predicted"/>
<keyword evidence="3" id="KW-1185">Reference proteome</keyword>
<evidence type="ECO:0000313" key="4">
    <source>
        <dbReference type="RefSeq" id="XP_021850983.2"/>
    </source>
</evidence>
<feature type="region of interest" description="Disordered" evidence="1">
    <location>
        <begin position="216"/>
        <end position="236"/>
    </location>
</feature>
<reference evidence="3" key="1">
    <citation type="journal article" date="2021" name="Nat. Commun.">
        <title>Genomic analyses provide insights into spinach domestication and the genetic basis of agronomic traits.</title>
        <authorList>
            <person name="Cai X."/>
            <person name="Sun X."/>
            <person name="Xu C."/>
            <person name="Sun H."/>
            <person name="Wang X."/>
            <person name="Ge C."/>
            <person name="Zhang Z."/>
            <person name="Wang Q."/>
            <person name="Fei Z."/>
            <person name="Jiao C."/>
            <person name="Wang Q."/>
        </authorList>
    </citation>
    <scope>NUCLEOTIDE SEQUENCE [LARGE SCALE GENOMIC DNA]</scope>
    <source>
        <strain evidence="3">cv. Varoflay</strain>
    </source>
</reference>
<feature type="compositionally biased region" description="Basic and acidic residues" evidence="1">
    <location>
        <begin position="218"/>
        <end position="232"/>
    </location>
</feature>
<dbReference type="InterPro" id="IPR022059">
    <property type="entry name" value="DUF3615"/>
</dbReference>
<feature type="domain" description="DUF3615" evidence="2">
    <location>
        <begin position="415"/>
        <end position="513"/>
    </location>
</feature>
<name>A0A9R0IL81_SPIOL</name>
<accession>A0A9R0IL81</accession>